<evidence type="ECO:0000313" key="3">
    <source>
        <dbReference type="Proteomes" id="UP001143480"/>
    </source>
</evidence>
<organism evidence="2 3">
    <name type="scientific">Dactylosporangium matsuzakiense</name>
    <dbReference type="NCBI Taxonomy" id="53360"/>
    <lineage>
        <taxon>Bacteria</taxon>
        <taxon>Bacillati</taxon>
        <taxon>Actinomycetota</taxon>
        <taxon>Actinomycetes</taxon>
        <taxon>Micromonosporales</taxon>
        <taxon>Micromonosporaceae</taxon>
        <taxon>Dactylosporangium</taxon>
    </lineage>
</organism>
<proteinExistence type="predicted"/>
<dbReference type="EMBL" id="BSFP01000129">
    <property type="protein sequence ID" value="GLL08156.1"/>
    <property type="molecule type" value="Genomic_DNA"/>
</dbReference>
<reference evidence="2" key="2">
    <citation type="submission" date="2023-01" db="EMBL/GenBank/DDBJ databases">
        <authorList>
            <person name="Sun Q."/>
            <person name="Evtushenko L."/>
        </authorList>
    </citation>
    <scope>NUCLEOTIDE SEQUENCE</scope>
    <source>
        <strain evidence="2">VKM Ac-1321</strain>
    </source>
</reference>
<feature type="region of interest" description="Disordered" evidence="1">
    <location>
        <begin position="134"/>
        <end position="153"/>
    </location>
</feature>
<accession>A0A9W6NT91</accession>
<comment type="caution">
    <text evidence="2">The sequence shown here is derived from an EMBL/GenBank/DDBJ whole genome shotgun (WGS) entry which is preliminary data.</text>
</comment>
<dbReference type="AlphaFoldDB" id="A0A9W6NT91"/>
<sequence>MFLEELSGQDRQNVMYWLQGISECPSGDPRVIEAVRTCLDDRTVVKLWIPYSYGEVRWWAAHALAEELSAAGRPATVVLDDVTEPLNSSEVDALWDACGWAEVQGEDSLVQYELLHARGLLPARRLTVVGQHPPIDRTVPRAPRPTPLQDITGDDLDRRVNALLGIMEEPRPPADGLLSAVRDLLVDATPVLLPGFDVVVQMRVLAAHTLAALLRAGGSADPVVLDDVPEPVRADRLTESAGGPEPATPPALFARALAHGVLPRGPLRLPAPVEDRPVWTMTWQERGDVRAGVSALTDDAPGVRRDALLHLIRQPVVATPKVLAAVRALLEDRTPVTISWSGPVCAELRQVAAHALTAVLHAAGQEEPIVLTDVPQDLTAVEVKKAAERAGLLDPRAVLFDVVLLRLYTELRERGLVPRSTLALPAPAAERPKWARSRAESLAAAPAAAAANPPEPRLRRWAWARDGEAPTDEELVAALRRSEPEVRVQALQALSDAHLAGRRGGSKPVRAALRLLLTDDSVTSLGPGTLGEIRWAAAAVLAEEIGAGPDDAVHLHDVPRPLPVSRLFGPDVEYGPSPQDWPARYRELRDERPLPTGDFRIVATPQDRRWRLAARFGRPYPDPPTPQDRS</sequence>
<gene>
    <name evidence="2" type="ORF">GCM10017581_099160</name>
</gene>
<protein>
    <submittedName>
        <fullName evidence="2">Uncharacterized protein</fullName>
    </submittedName>
</protein>
<evidence type="ECO:0000256" key="1">
    <source>
        <dbReference type="SAM" id="MobiDB-lite"/>
    </source>
</evidence>
<reference evidence="2" key="1">
    <citation type="journal article" date="2014" name="Int. J. Syst. Evol. Microbiol.">
        <title>Complete genome sequence of Corynebacterium casei LMG S-19264T (=DSM 44701T), isolated from a smear-ripened cheese.</title>
        <authorList>
            <consortium name="US DOE Joint Genome Institute (JGI-PGF)"/>
            <person name="Walter F."/>
            <person name="Albersmeier A."/>
            <person name="Kalinowski J."/>
            <person name="Ruckert C."/>
        </authorList>
    </citation>
    <scope>NUCLEOTIDE SEQUENCE</scope>
    <source>
        <strain evidence="2">VKM Ac-1321</strain>
    </source>
</reference>
<evidence type="ECO:0000313" key="2">
    <source>
        <dbReference type="EMBL" id="GLL08156.1"/>
    </source>
</evidence>
<name>A0A9W6NT91_9ACTN</name>
<keyword evidence="3" id="KW-1185">Reference proteome</keyword>
<dbReference type="Proteomes" id="UP001143480">
    <property type="component" value="Unassembled WGS sequence"/>
</dbReference>